<evidence type="ECO:0000313" key="2">
    <source>
        <dbReference type="EMBL" id="REF86406.1"/>
    </source>
</evidence>
<dbReference type="OrthoDB" id="8449893at2"/>
<dbReference type="RefSeq" id="WP_115836947.1">
    <property type="nucleotide sequence ID" value="NZ_CP025086.1"/>
</dbReference>
<evidence type="ECO:0000313" key="3">
    <source>
        <dbReference type="Proteomes" id="UP000256900"/>
    </source>
</evidence>
<accession>A0A3D9YUX1</accession>
<organism evidence="2 3">
    <name type="scientific">Methylovirgula ligni</name>
    <dbReference type="NCBI Taxonomy" id="569860"/>
    <lineage>
        <taxon>Bacteria</taxon>
        <taxon>Pseudomonadati</taxon>
        <taxon>Pseudomonadota</taxon>
        <taxon>Alphaproteobacteria</taxon>
        <taxon>Hyphomicrobiales</taxon>
        <taxon>Beijerinckiaceae</taxon>
        <taxon>Methylovirgula</taxon>
    </lineage>
</organism>
<gene>
    <name evidence="2" type="ORF">DES32_2458</name>
</gene>
<name>A0A3D9YUX1_9HYPH</name>
<dbReference type="AlphaFoldDB" id="A0A3D9YUX1"/>
<dbReference type="Proteomes" id="UP000256900">
    <property type="component" value="Unassembled WGS sequence"/>
</dbReference>
<proteinExistence type="predicted"/>
<sequence length="167" mass="18983">MPKLDRNPEGLAYCERDQRADGGTRTVRLNPRDVRIERALAGVKMRLAIPIQAYRGVVLSREDKLERQFYRLSLAHSDTDLSVTLARANDIAALVDQWSTWARFFAMPALLDETIGTPPARRATRRPSRRRVLIRARRPRARTRNRPAGLAGAPKIISPEGELFSRE</sequence>
<comment type="caution">
    <text evidence="2">The sequence shown here is derived from an EMBL/GenBank/DDBJ whole genome shotgun (WGS) entry which is preliminary data.</text>
</comment>
<reference evidence="2 3" key="1">
    <citation type="submission" date="2018-08" db="EMBL/GenBank/DDBJ databases">
        <title>Genomic Encyclopedia of Type Strains, Phase IV (KMG-IV): sequencing the most valuable type-strain genomes for metagenomic binning, comparative biology and taxonomic classification.</title>
        <authorList>
            <person name="Goeker M."/>
        </authorList>
    </citation>
    <scope>NUCLEOTIDE SEQUENCE [LARGE SCALE GENOMIC DNA]</scope>
    <source>
        <strain evidence="2 3">BW863</strain>
    </source>
</reference>
<protein>
    <submittedName>
        <fullName evidence="2">Uncharacterized protein</fullName>
    </submittedName>
</protein>
<keyword evidence="3" id="KW-1185">Reference proteome</keyword>
<feature type="region of interest" description="Disordered" evidence="1">
    <location>
        <begin position="137"/>
        <end position="167"/>
    </location>
</feature>
<evidence type="ECO:0000256" key="1">
    <source>
        <dbReference type="SAM" id="MobiDB-lite"/>
    </source>
</evidence>
<dbReference type="InterPro" id="IPR046083">
    <property type="entry name" value="DUF6101"/>
</dbReference>
<dbReference type="EMBL" id="QUMO01000003">
    <property type="protein sequence ID" value="REF86406.1"/>
    <property type="molecule type" value="Genomic_DNA"/>
</dbReference>
<dbReference type="Pfam" id="PF19596">
    <property type="entry name" value="DUF6101"/>
    <property type="match status" value="1"/>
</dbReference>